<proteinExistence type="predicted"/>
<evidence type="ECO:0000256" key="1">
    <source>
        <dbReference type="SAM" id="MobiDB-lite"/>
    </source>
</evidence>
<keyword evidence="3" id="KW-1185">Reference proteome</keyword>
<feature type="non-terminal residue" evidence="2">
    <location>
        <position position="1"/>
    </location>
</feature>
<dbReference type="AlphaFoldDB" id="A0A7T8KBD1"/>
<feature type="region of interest" description="Disordered" evidence="1">
    <location>
        <begin position="394"/>
        <end position="413"/>
    </location>
</feature>
<feature type="compositionally biased region" description="Low complexity" evidence="1">
    <location>
        <begin position="399"/>
        <end position="408"/>
    </location>
</feature>
<organism evidence="2 3">
    <name type="scientific">Caligus rogercresseyi</name>
    <name type="common">Sea louse</name>
    <dbReference type="NCBI Taxonomy" id="217165"/>
    <lineage>
        <taxon>Eukaryota</taxon>
        <taxon>Metazoa</taxon>
        <taxon>Ecdysozoa</taxon>
        <taxon>Arthropoda</taxon>
        <taxon>Crustacea</taxon>
        <taxon>Multicrustacea</taxon>
        <taxon>Hexanauplia</taxon>
        <taxon>Copepoda</taxon>
        <taxon>Siphonostomatoida</taxon>
        <taxon>Caligidae</taxon>
        <taxon>Caligus</taxon>
    </lineage>
</organism>
<name>A0A7T8KBD1_CALRO</name>
<feature type="region of interest" description="Disordered" evidence="1">
    <location>
        <begin position="84"/>
        <end position="120"/>
    </location>
</feature>
<feature type="region of interest" description="Disordered" evidence="1">
    <location>
        <begin position="1"/>
        <end position="43"/>
    </location>
</feature>
<feature type="compositionally biased region" description="Low complexity" evidence="1">
    <location>
        <begin position="361"/>
        <end position="376"/>
    </location>
</feature>
<gene>
    <name evidence="2" type="ORF">FKW44_004817</name>
</gene>
<accession>A0A7T8KBD1</accession>
<protein>
    <submittedName>
        <fullName evidence="2">Uncharacterized protein</fullName>
    </submittedName>
</protein>
<reference evidence="3" key="1">
    <citation type="submission" date="2021-01" db="EMBL/GenBank/DDBJ databases">
        <title>Caligus Genome Assembly.</title>
        <authorList>
            <person name="Gallardo-Escarate C."/>
        </authorList>
    </citation>
    <scope>NUCLEOTIDE SEQUENCE [LARGE SCALE GENOMIC DNA]</scope>
</reference>
<sequence>SPSTLHSGGRKMPLNGRVPVRRQAPPSSASNEEISKNSRSKYGYMDDHKANMINSWVQRQSAPIQFQALTQFKTCEDEEITRASNEVQANFSSRKETNRLPSTERQTPRPLTQATIPEESVHSEILDETEDDDDLPPLPPPPPMEPMTVLGTEQHPLRILSEENLTVVSSFGGSLNDLQNLPDEEELEEAKLLEEYNKVMETLLDTKDRNELMEFTDMKDIDSFYGNKSERPNGNSILHLPRAKSAPQKQFKLLGESLRHPDGSSNPELSQKELSDLYNNNNTIDQSEGLMNDSVEEINGNTVLSNDKELKNSFSKKEPSRFSFRIFRFFKSKNKDDSSRSKSCERARFLDNNKVLGLISKKSSSSRSASPSVAAKTSSPDTESVAPSVMSMDTEWEYQQQQQQHQTQSCNFPNYPPPSSYACNVVKYGVTGDRKSSGYDSIGGESSSLDSNEDGLPPVSQAPPMGGHPDSSDSISSSVYKYPSPLLMEYDERDILRMEARLQKI</sequence>
<feature type="compositionally biased region" description="Polar residues" evidence="1">
    <location>
        <begin position="99"/>
        <end position="115"/>
    </location>
</feature>
<dbReference type="Proteomes" id="UP000595437">
    <property type="component" value="Chromosome 3"/>
</dbReference>
<evidence type="ECO:0000313" key="3">
    <source>
        <dbReference type="Proteomes" id="UP000595437"/>
    </source>
</evidence>
<dbReference type="EMBL" id="CP045892">
    <property type="protein sequence ID" value="QQP52615.1"/>
    <property type="molecule type" value="Genomic_DNA"/>
</dbReference>
<feature type="region of interest" description="Disordered" evidence="1">
    <location>
        <begin position="361"/>
        <end position="388"/>
    </location>
</feature>
<evidence type="ECO:0000313" key="2">
    <source>
        <dbReference type="EMBL" id="QQP52615.1"/>
    </source>
</evidence>
<feature type="region of interest" description="Disordered" evidence="1">
    <location>
        <begin position="437"/>
        <end position="478"/>
    </location>
</feature>